<dbReference type="Proteomes" id="UP000299102">
    <property type="component" value="Unassembled WGS sequence"/>
</dbReference>
<protein>
    <submittedName>
        <fullName evidence="2">Uncharacterized protein</fullName>
    </submittedName>
</protein>
<dbReference type="EMBL" id="BGZK01000153">
    <property type="protein sequence ID" value="GBP23772.1"/>
    <property type="molecule type" value="Genomic_DNA"/>
</dbReference>
<evidence type="ECO:0000256" key="1">
    <source>
        <dbReference type="SAM" id="MobiDB-lite"/>
    </source>
</evidence>
<name>A0A4C1UCU0_EUMVA</name>
<feature type="region of interest" description="Disordered" evidence="1">
    <location>
        <begin position="68"/>
        <end position="90"/>
    </location>
</feature>
<sequence length="90" mass="9814">MIRPNQIRPSQTRSDDTRRAALSDTARMRAQTSSIIKTALQLFEARSPFGSLCRRREEINALITLSVDTNVPAPAAAPPPSSEGQNSPHS</sequence>
<evidence type="ECO:0000313" key="2">
    <source>
        <dbReference type="EMBL" id="GBP23772.1"/>
    </source>
</evidence>
<evidence type="ECO:0000313" key="3">
    <source>
        <dbReference type="Proteomes" id="UP000299102"/>
    </source>
</evidence>
<keyword evidence="3" id="KW-1185">Reference proteome</keyword>
<comment type="caution">
    <text evidence="2">The sequence shown here is derived from an EMBL/GenBank/DDBJ whole genome shotgun (WGS) entry which is preliminary data.</text>
</comment>
<proteinExistence type="predicted"/>
<feature type="region of interest" description="Disordered" evidence="1">
    <location>
        <begin position="1"/>
        <end position="29"/>
    </location>
</feature>
<accession>A0A4C1UCU0</accession>
<organism evidence="2 3">
    <name type="scientific">Eumeta variegata</name>
    <name type="common">Bagworm moth</name>
    <name type="synonym">Eumeta japonica</name>
    <dbReference type="NCBI Taxonomy" id="151549"/>
    <lineage>
        <taxon>Eukaryota</taxon>
        <taxon>Metazoa</taxon>
        <taxon>Ecdysozoa</taxon>
        <taxon>Arthropoda</taxon>
        <taxon>Hexapoda</taxon>
        <taxon>Insecta</taxon>
        <taxon>Pterygota</taxon>
        <taxon>Neoptera</taxon>
        <taxon>Endopterygota</taxon>
        <taxon>Lepidoptera</taxon>
        <taxon>Glossata</taxon>
        <taxon>Ditrysia</taxon>
        <taxon>Tineoidea</taxon>
        <taxon>Psychidae</taxon>
        <taxon>Oiketicinae</taxon>
        <taxon>Eumeta</taxon>
    </lineage>
</organism>
<gene>
    <name evidence="2" type="ORF">EVAR_13729_1</name>
</gene>
<dbReference type="AlphaFoldDB" id="A0A4C1UCU0"/>
<reference evidence="2 3" key="1">
    <citation type="journal article" date="2019" name="Commun. Biol.">
        <title>The bagworm genome reveals a unique fibroin gene that provides high tensile strength.</title>
        <authorList>
            <person name="Kono N."/>
            <person name="Nakamura H."/>
            <person name="Ohtoshi R."/>
            <person name="Tomita M."/>
            <person name="Numata K."/>
            <person name="Arakawa K."/>
        </authorList>
    </citation>
    <scope>NUCLEOTIDE SEQUENCE [LARGE SCALE GENOMIC DNA]</scope>
</reference>